<dbReference type="Pfam" id="PF00069">
    <property type="entry name" value="Pkinase"/>
    <property type="match status" value="1"/>
</dbReference>
<gene>
    <name evidence="9" type="ORF">SAMN05216270_11021</name>
</gene>
<dbReference type="PANTHER" id="PTHR43289">
    <property type="entry name" value="MITOGEN-ACTIVATED PROTEIN KINASE KINASE KINASE 20-RELATED"/>
    <property type="match status" value="1"/>
</dbReference>
<dbReference type="Proteomes" id="UP000198949">
    <property type="component" value="Unassembled WGS sequence"/>
</dbReference>
<evidence type="ECO:0000313" key="9">
    <source>
        <dbReference type="EMBL" id="SDD96903.1"/>
    </source>
</evidence>
<evidence type="ECO:0000256" key="3">
    <source>
        <dbReference type="ARBA" id="ARBA00022679"/>
    </source>
</evidence>
<keyword evidence="6 7" id="KW-0067">ATP-binding</keyword>
<evidence type="ECO:0000256" key="5">
    <source>
        <dbReference type="ARBA" id="ARBA00022777"/>
    </source>
</evidence>
<evidence type="ECO:0000313" key="10">
    <source>
        <dbReference type="Proteomes" id="UP000198949"/>
    </source>
</evidence>
<dbReference type="InterPro" id="IPR017441">
    <property type="entry name" value="Protein_kinase_ATP_BS"/>
</dbReference>
<sequence length="489" mass="51415">MTPVAAAGGTASGPANAPGMLVDVSSLQVVGGRYELVRPVGAGGMGRVWQGVDVHLEREVAVKVVKPDLLEGPGRHEAAARFRREARVTAQIDHPGVPAIFDAGFDEATGELFLVMAYLPGLNLRDLLDENGALPADWTLAIGAQLASVLAAAHSRQVVHRDLKPANIIVGPSGLVHVVDFGIAAVLEPDAARLTATGDKPGTLNYMAPEQIRAQPAGPAADLYALGALLYEMATGERLFADRGSAYEVQTAHLKELPDPVRRARPDLPSELDGLVSRLLSKEPAERGSDAAAVHLDLAAMLTAAPASGAPARDFGDPTWPFRAPLAPRWVAREAVQTAGRAAAGTDRAELLAEADRSYAAGDFNGALSAFRSLAKTFETPDPALALHCQVRAAQCLASLGNAASALAGLSSVIERQRRLEGERARSTLRSRRIAVDMLAALARGPEAHHRLSELVRDMAAALGPADADTIEAERLLRAWSAPPQGPVR</sequence>
<keyword evidence="2 9" id="KW-0723">Serine/threonine-protein kinase</keyword>
<protein>
    <recommendedName>
        <fullName evidence="1">non-specific serine/threonine protein kinase</fullName>
        <ecNumber evidence="1">2.7.11.1</ecNumber>
    </recommendedName>
</protein>
<dbReference type="SMART" id="SM00220">
    <property type="entry name" value="S_TKc"/>
    <property type="match status" value="1"/>
</dbReference>
<dbReference type="AlphaFoldDB" id="A0A1G6Z3Q4"/>
<accession>A0A1G6Z3Q4</accession>
<evidence type="ECO:0000256" key="1">
    <source>
        <dbReference type="ARBA" id="ARBA00012513"/>
    </source>
</evidence>
<keyword evidence="4 7" id="KW-0547">Nucleotide-binding</keyword>
<evidence type="ECO:0000259" key="8">
    <source>
        <dbReference type="PROSITE" id="PS50011"/>
    </source>
</evidence>
<dbReference type="STRING" id="58114.SAMN05216270_11021"/>
<proteinExistence type="predicted"/>
<dbReference type="PROSITE" id="PS00107">
    <property type="entry name" value="PROTEIN_KINASE_ATP"/>
    <property type="match status" value="1"/>
</dbReference>
<dbReference type="SUPFAM" id="SSF56112">
    <property type="entry name" value="Protein kinase-like (PK-like)"/>
    <property type="match status" value="1"/>
</dbReference>
<dbReference type="CDD" id="cd14014">
    <property type="entry name" value="STKc_PknB_like"/>
    <property type="match status" value="1"/>
</dbReference>
<dbReference type="EMBL" id="FNAD01000010">
    <property type="protein sequence ID" value="SDD96903.1"/>
    <property type="molecule type" value="Genomic_DNA"/>
</dbReference>
<dbReference type="GO" id="GO:0005524">
    <property type="term" value="F:ATP binding"/>
    <property type="evidence" value="ECO:0007669"/>
    <property type="project" value="UniProtKB-UniRule"/>
</dbReference>
<dbReference type="InterPro" id="IPR011009">
    <property type="entry name" value="Kinase-like_dom_sf"/>
</dbReference>
<keyword evidence="3" id="KW-0808">Transferase</keyword>
<evidence type="ECO:0000256" key="6">
    <source>
        <dbReference type="ARBA" id="ARBA00022840"/>
    </source>
</evidence>
<evidence type="ECO:0000256" key="2">
    <source>
        <dbReference type="ARBA" id="ARBA00022527"/>
    </source>
</evidence>
<evidence type="ECO:0000256" key="7">
    <source>
        <dbReference type="PROSITE-ProRule" id="PRU10141"/>
    </source>
</evidence>
<dbReference type="InterPro" id="IPR008271">
    <property type="entry name" value="Ser/Thr_kinase_AS"/>
</dbReference>
<keyword evidence="5 9" id="KW-0418">Kinase</keyword>
<reference evidence="10" key="1">
    <citation type="submission" date="2016-10" db="EMBL/GenBank/DDBJ databases">
        <authorList>
            <person name="Varghese N."/>
            <person name="Submissions S."/>
        </authorList>
    </citation>
    <scope>NUCLEOTIDE SEQUENCE [LARGE SCALE GENOMIC DNA]</scope>
    <source>
        <strain evidence="10">CGMCC 4.3516</strain>
    </source>
</reference>
<feature type="domain" description="Protein kinase" evidence="8">
    <location>
        <begin position="34"/>
        <end position="298"/>
    </location>
</feature>
<dbReference type="PANTHER" id="PTHR43289:SF6">
    <property type="entry name" value="SERINE_THREONINE-PROTEIN KINASE NEKL-3"/>
    <property type="match status" value="1"/>
</dbReference>
<dbReference type="PROSITE" id="PS00108">
    <property type="entry name" value="PROTEIN_KINASE_ST"/>
    <property type="match status" value="1"/>
</dbReference>
<name>A0A1G6Z3Q4_9ACTN</name>
<feature type="binding site" evidence="7">
    <location>
        <position position="63"/>
    </location>
    <ligand>
        <name>ATP</name>
        <dbReference type="ChEBI" id="CHEBI:30616"/>
    </ligand>
</feature>
<keyword evidence="10" id="KW-1185">Reference proteome</keyword>
<evidence type="ECO:0000256" key="4">
    <source>
        <dbReference type="ARBA" id="ARBA00022741"/>
    </source>
</evidence>
<dbReference type="InterPro" id="IPR000719">
    <property type="entry name" value="Prot_kinase_dom"/>
</dbReference>
<dbReference type="EC" id="2.7.11.1" evidence="1"/>
<organism evidence="9 10">
    <name type="scientific">Glycomyces harbinensis</name>
    <dbReference type="NCBI Taxonomy" id="58114"/>
    <lineage>
        <taxon>Bacteria</taxon>
        <taxon>Bacillati</taxon>
        <taxon>Actinomycetota</taxon>
        <taxon>Actinomycetes</taxon>
        <taxon>Glycomycetales</taxon>
        <taxon>Glycomycetaceae</taxon>
        <taxon>Glycomyces</taxon>
    </lineage>
</organism>
<dbReference type="PROSITE" id="PS50011">
    <property type="entry name" value="PROTEIN_KINASE_DOM"/>
    <property type="match status" value="1"/>
</dbReference>
<dbReference type="Gene3D" id="1.10.510.10">
    <property type="entry name" value="Transferase(Phosphotransferase) domain 1"/>
    <property type="match status" value="1"/>
</dbReference>
<dbReference type="Gene3D" id="3.30.200.20">
    <property type="entry name" value="Phosphorylase Kinase, domain 1"/>
    <property type="match status" value="1"/>
</dbReference>
<dbReference type="GO" id="GO:0004674">
    <property type="term" value="F:protein serine/threonine kinase activity"/>
    <property type="evidence" value="ECO:0007669"/>
    <property type="project" value="UniProtKB-KW"/>
</dbReference>